<accession>A0A0E4G0Z6</accession>
<proteinExistence type="predicted"/>
<dbReference type="Proteomes" id="UP000063308">
    <property type="component" value="Chromosome"/>
</dbReference>
<reference evidence="1 2" key="1">
    <citation type="submission" date="2014-11" db="EMBL/GenBank/DDBJ databases">
        <title>Symbiosis island explosion on the genome of extra-slow-growing strains of soybean bradyrhizobia with massive insertion sequences.</title>
        <authorList>
            <person name="Iida T."/>
            <person name="Minamisawa K."/>
        </authorList>
    </citation>
    <scope>NUCLEOTIDE SEQUENCE [LARGE SCALE GENOMIC DNA]</scope>
    <source>
        <strain evidence="1 2">NK6</strain>
    </source>
</reference>
<evidence type="ECO:0000313" key="2">
    <source>
        <dbReference type="Proteomes" id="UP000063308"/>
    </source>
</evidence>
<protein>
    <submittedName>
        <fullName evidence="1">Uncharacterized protein</fullName>
    </submittedName>
</protein>
<gene>
    <name evidence="1" type="ORF">NK6_8769</name>
</gene>
<name>A0A0E4G0Z6_9BRAD</name>
<dbReference type="EMBL" id="AP014685">
    <property type="protein sequence ID" value="BAR61916.1"/>
    <property type="molecule type" value="Genomic_DNA"/>
</dbReference>
<evidence type="ECO:0000313" key="1">
    <source>
        <dbReference type="EMBL" id="BAR61916.1"/>
    </source>
</evidence>
<sequence length="83" mass="9382">MSAAEYNRHKVALDVQDAVNLRALAREFVKVVDQAAEETQSTEATWADPAVRLFVNKFESLSHSNWNDHFAEAYKACREKANA</sequence>
<dbReference type="AlphaFoldDB" id="A0A0E4G0Z6"/>
<organism evidence="1 2">
    <name type="scientific">Bradyrhizobium diazoefficiens</name>
    <dbReference type="NCBI Taxonomy" id="1355477"/>
    <lineage>
        <taxon>Bacteria</taxon>
        <taxon>Pseudomonadati</taxon>
        <taxon>Pseudomonadota</taxon>
        <taxon>Alphaproteobacteria</taxon>
        <taxon>Hyphomicrobiales</taxon>
        <taxon>Nitrobacteraceae</taxon>
        <taxon>Bradyrhizobium</taxon>
    </lineage>
</organism>